<gene>
    <name evidence="1" type="ORF">CEJ86_19705</name>
</gene>
<evidence type="ECO:0008006" key="3">
    <source>
        <dbReference type="Google" id="ProtNLM"/>
    </source>
</evidence>
<dbReference type="RefSeq" id="WP_100673026.1">
    <property type="nucleotide sequence ID" value="NZ_NJGD01000008.1"/>
</dbReference>
<evidence type="ECO:0000313" key="2">
    <source>
        <dbReference type="Proteomes" id="UP000231987"/>
    </source>
</evidence>
<dbReference type="InterPro" id="IPR038512">
    <property type="entry name" value="GpU-like_sf"/>
</dbReference>
<proteinExistence type="predicted"/>
<comment type="caution">
    <text evidence="1">The sequence shown here is derived from an EMBL/GenBank/DDBJ whole genome shotgun (WGS) entry which is preliminary data.</text>
</comment>
<dbReference type="Gene3D" id="3.30.70.1700">
    <property type="entry name" value="Phage minor tail protein U"/>
    <property type="match status" value="1"/>
</dbReference>
<organism evidence="1 2">
    <name type="scientific">Rhizobium meliloti</name>
    <name type="common">Ensifer meliloti</name>
    <name type="synonym">Sinorhizobium meliloti</name>
    <dbReference type="NCBI Taxonomy" id="382"/>
    <lineage>
        <taxon>Bacteria</taxon>
        <taxon>Pseudomonadati</taxon>
        <taxon>Pseudomonadota</taxon>
        <taxon>Alphaproteobacteria</taxon>
        <taxon>Hyphomicrobiales</taxon>
        <taxon>Rhizobiaceae</taxon>
        <taxon>Sinorhizobium/Ensifer group</taxon>
        <taxon>Sinorhizobium</taxon>
    </lineage>
</organism>
<reference evidence="1 2" key="1">
    <citation type="submission" date="2017-06" db="EMBL/GenBank/DDBJ databases">
        <title>Ensifer strains isolated from leguminous trees and herbs display diverse denitrification phenotypes with some acting as strong N2O sinks.</title>
        <authorList>
            <person name="Woliy K."/>
            <person name="Mania D."/>
            <person name="Bakken L.R."/>
            <person name="Frostegard A."/>
        </authorList>
    </citation>
    <scope>NUCLEOTIDE SEQUENCE [LARGE SCALE GENOMIC DNA]</scope>
    <source>
        <strain evidence="1 2">AC50a</strain>
    </source>
</reference>
<evidence type="ECO:0000313" key="1">
    <source>
        <dbReference type="EMBL" id="PJR13968.1"/>
    </source>
</evidence>
<dbReference type="Proteomes" id="UP000231987">
    <property type="component" value="Unassembled WGS sequence"/>
</dbReference>
<protein>
    <recommendedName>
        <fullName evidence="3">Phage tail protein</fullName>
    </recommendedName>
</protein>
<dbReference type="EMBL" id="NJGD01000008">
    <property type="protein sequence ID" value="PJR13968.1"/>
    <property type="molecule type" value="Genomic_DNA"/>
</dbReference>
<sequence length="154" mass="16712">MPHLRSQIFAALVARLSSIPEFSGADKVKRGRKGAIPQEKLPALTVTWADRSETLAVRPSSGPAGEDGYDRFLPLSIVVHLRDDEPEEEFDRLCVLIEAAMVSDITFGGLAVEALLQSEQYFVNPQTGVSLLAGSLNYQIAYKTLAANPEQAAL</sequence>
<dbReference type="AlphaFoldDB" id="A0A2J0Z0D0"/>
<accession>A0A2J0Z0D0</accession>
<name>A0A2J0Z0D0_RHIML</name>